<accession>A0ABN1X3F4</accession>
<sequence length="183" mass="19399">MGVVKTSNGSRLTTGIGSQLIPRALWCAGGVDATLSGMNISFLGNWRKRRGPASGAALMGAQEEDPQGVAQLLSECELLRARASDAGIGLDDSTASLEALDQMAPRWRDDPDELPWLGNDAGLYLGTVIVRTVPGAVWQVWPDGRPVVRLASGREVDVVEAGQQWAADGAPELCQRYAEVAEA</sequence>
<gene>
    <name evidence="1" type="ORF">GCM10009579_49050</name>
</gene>
<dbReference type="Pfam" id="PF19794">
    <property type="entry name" value="DUF6278"/>
    <property type="match status" value="1"/>
</dbReference>
<evidence type="ECO:0000313" key="2">
    <source>
        <dbReference type="Proteomes" id="UP001500282"/>
    </source>
</evidence>
<organism evidence="1 2">
    <name type="scientific">Streptomyces javensis</name>
    <dbReference type="NCBI Taxonomy" id="114698"/>
    <lineage>
        <taxon>Bacteria</taxon>
        <taxon>Bacillati</taxon>
        <taxon>Actinomycetota</taxon>
        <taxon>Actinomycetes</taxon>
        <taxon>Kitasatosporales</taxon>
        <taxon>Streptomycetaceae</taxon>
        <taxon>Streptomyces</taxon>
        <taxon>Streptomyces violaceusniger group</taxon>
    </lineage>
</organism>
<evidence type="ECO:0000313" key="1">
    <source>
        <dbReference type="EMBL" id="GAA1282428.1"/>
    </source>
</evidence>
<dbReference type="EMBL" id="BAAAIH010000029">
    <property type="protein sequence ID" value="GAA1282428.1"/>
    <property type="molecule type" value="Genomic_DNA"/>
</dbReference>
<comment type="caution">
    <text evidence="1">The sequence shown here is derived from an EMBL/GenBank/DDBJ whole genome shotgun (WGS) entry which is preliminary data.</text>
</comment>
<reference evidence="1 2" key="1">
    <citation type="journal article" date="2019" name="Int. J. Syst. Evol. Microbiol.">
        <title>The Global Catalogue of Microorganisms (GCM) 10K type strain sequencing project: providing services to taxonomists for standard genome sequencing and annotation.</title>
        <authorList>
            <consortium name="The Broad Institute Genomics Platform"/>
            <consortium name="The Broad Institute Genome Sequencing Center for Infectious Disease"/>
            <person name="Wu L."/>
            <person name="Ma J."/>
        </authorList>
    </citation>
    <scope>NUCLEOTIDE SEQUENCE [LARGE SCALE GENOMIC DNA]</scope>
    <source>
        <strain evidence="1 2">JCM 11448</strain>
    </source>
</reference>
<name>A0ABN1X3F4_9ACTN</name>
<proteinExistence type="predicted"/>
<dbReference type="Proteomes" id="UP001500282">
    <property type="component" value="Unassembled WGS sequence"/>
</dbReference>
<protein>
    <submittedName>
        <fullName evidence="1">DUF6278 family protein</fullName>
    </submittedName>
</protein>
<keyword evidence="2" id="KW-1185">Reference proteome</keyword>
<dbReference type="InterPro" id="IPR046245">
    <property type="entry name" value="DUF6278"/>
</dbReference>